<name>A0A9P8Q9L7_WICPI</name>
<comment type="caution">
    <text evidence="2">The sequence shown here is derived from an EMBL/GenBank/DDBJ whole genome shotgun (WGS) entry which is preliminary data.</text>
</comment>
<protein>
    <submittedName>
        <fullName evidence="2">Uncharacterized protein</fullName>
    </submittedName>
</protein>
<dbReference type="OrthoDB" id="3981152at2759"/>
<gene>
    <name evidence="2" type="ORF">WICPIJ_003613</name>
</gene>
<organism evidence="2 3">
    <name type="scientific">Wickerhamomyces pijperi</name>
    <name type="common">Yeast</name>
    <name type="synonym">Pichia pijperi</name>
    <dbReference type="NCBI Taxonomy" id="599730"/>
    <lineage>
        <taxon>Eukaryota</taxon>
        <taxon>Fungi</taxon>
        <taxon>Dikarya</taxon>
        <taxon>Ascomycota</taxon>
        <taxon>Saccharomycotina</taxon>
        <taxon>Saccharomycetes</taxon>
        <taxon>Phaffomycetales</taxon>
        <taxon>Wickerhamomycetaceae</taxon>
        <taxon>Wickerhamomyces</taxon>
    </lineage>
</organism>
<evidence type="ECO:0000313" key="3">
    <source>
        <dbReference type="Proteomes" id="UP000774326"/>
    </source>
</evidence>
<dbReference type="EMBL" id="JAEUBG010002028">
    <property type="protein sequence ID" value="KAH3685409.1"/>
    <property type="molecule type" value="Genomic_DNA"/>
</dbReference>
<keyword evidence="3" id="KW-1185">Reference proteome</keyword>
<evidence type="ECO:0000256" key="1">
    <source>
        <dbReference type="SAM" id="Coils"/>
    </source>
</evidence>
<dbReference type="AlphaFoldDB" id="A0A9P8Q9L7"/>
<reference evidence="2" key="1">
    <citation type="journal article" date="2021" name="Open Biol.">
        <title>Shared evolutionary footprints suggest mitochondrial oxidative damage underlies multiple complex I losses in fungi.</title>
        <authorList>
            <person name="Schikora-Tamarit M.A."/>
            <person name="Marcet-Houben M."/>
            <person name="Nosek J."/>
            <person name="Gabaldon T."/>
        </authorList>
    </citation>
    <scope>NUCLEOTIDE SEQUENCE</scope>
    <source>
        <strain evidence="2">CBS2887</strain>
    </source>
</reference>
<feature type="coiled-coil region" evidence="1">
    <location>
        <begin position="529"/>
        <end position="556"/>
    </location>
</feature>
<sequence>MEGVLFPLTSTSLSFVMEVIEGRLLVELKLALLVAPPSLEEGGFTKLMMDGARCWKSGDTGSLSPDEVGATKFLRSMSGYNMQMLLSSWWVSLRLATSLRLQVTPSSGISSRGYDISQSTPGSAGALQIGNDQHSGLDFNEDVTSSILIQGPPGTGNTRNGIDIYSSLSATNKLSGVIGSSSLSQPSVSSFFDKFSQSSQSNSLTITARVNKMIKIQRKLIRQQQDLAKEIASWCNVLPNEESKSLMESFIRLLEHQVDVTEGFITREQAINVQLGNVNKRERRSNDLKLKRNKMLVRLRDAENKLGDNPATTLIRENLDELDGSVDIVEDQFVNSINNGLRQSIVEYSVILQESGTTSRELSRDFIDRFHLGPNLSNKENIGSGNKNLQRLILQNKLMNSLQNREIKSSSGNSFMGNSVQPKYVAISQNQVGKIFDNKFEIHSGRSSPVKKASNLSMLSRGLQNTVTENDEEDIIEDDSSLIKPLNTSNKANPSVINLKDELKSVSQPQIQPQLTQARMDELNYKQELLKLQQDYKNLRILYQQKQTEMHEAQLEHELQLQLHEQQTANQNQQIHLQQIQPNTTTHDSSSFGNIINTINSFNTPGSLAIRPSSQVSNPNHEWNT</sequence>
<keyword evidence="1" id="KW-0175">Coiled coil</keyword>
<dbReference type="Proteomes" id="UP000774326">
    <property type="component" value="Unassembled WGS sequence"/>
</dbReference>
<evidence type="ECO:0000313" key="2">
    <source>
        <dbReference type="EMBL" id="KAH3685409.1"/>
    </source>
</evidence>
<reference evidence="2" key="2">
    <citation type="submission" date="2021-01" db="EMBL/GenBank/DDBJ databases">
        <authorList>
            <person name="Schikora-Tamarit M.A."/>
        </authorList>
    </citation>
    <scope>NUCLEOTIDE SEQUENCE</scope>
    <source>
        <strain evidence="2">CBS2887</strain>
    </source>
</reference>
<accession>A0A9P8Q9L7</accession>
<proteinExistence type="predicted"/>